<evidence type="ECO:0000256" key="5">
    <source>
        <dbReference type="ARBA" id="ARBA00022519"/>
    </source>
</evidence>
<keyword evidence="6 9" id="KW-0812">Transmembrane</keyword>
<feature type="transmembrane region" description="Helical" evidence="10">
    <location>
        <begin position="228"/>
        <end position="248"/>
    </location>
</feature>
<sequence length="410" mass="44587">MAASKTAKAPKYHIYLWEGLNSKGEKVKGELQGVHPARVRAELRKQGINAKKIRKKPMDLFGPRKKRITGRDITLFARQMAVMVKAGVPLVQGLAIVADGSDNPSMRSVIMGIRSQVSEGVGFAAALRKYPAQFDDLFCNLVEAGEQSGALETMLERVAVYKEKTESIKGRVKKALYYPVAVIVLGMVVSGVLLVKVVPQFEELFASFNAELPLFTQIVIDLSRSLQAWWHLVLAVIVFIVLGGVYAIRNSPGVAYKVDGLLLKVPVFGELLHKSAVARFARTLATTFAAGVPLVDSLDSAAGSTGNRVYAATVMRVKDDVTTGQQLNFAMRSMQFFPPMLVQMVAIGEEAGSLDTMLTKVADFYEEDVDNLVDGLTSLLEPMVIAFLGVIVGGLVIAMYLPIFEMGSVI</sequence>
<evidence type="ECO:0000256" key="8">
    <source>
        <dbReference type="ARBA" id="ARBA00023136"/>
    </source>
</evidence>
<evidence type="ECO:0000259" key="11">
    <source>
        <dbReference type="Pfam" id="PF00482"/>
    </source>
</evidence>
<feature type="transmembrane region" description="Helical" evidence="10">
    <location>
        <begin position="384"/>
        <end position="404"/>
    </location>
</feature>
<evidence type="ECO:0000256" key="6">
    <source>
        <dbReference type="ARBA" id="ARBA00022692"/>
    </source>
</evidence>
<dbReference type="InterPro" id="IPR001992">
    <property type="entry name" value="T2SS_GspF/T4SS_PilC_CS"/>
</dbReference>
<dbReference type="OrthoDB" id="9805682at2"/>
<dbReference type="PANTHER" id="PTHR30012">
    <property type="entry name" value="GENERAL SECRETION PATHWAY PROTEIN"/>
    <property type="match status" value="1"/>
</dbReference>
<evidence type="ECO:0000313" key="12">
    <source>
        <dbReference type="EMBL" id="SEI41142.1"/>
    </source>
</evidence>
<protein>
    <submittedName>
        <fullName evidence="12">Type IV pilus assembly protein PilC</fullName>
    </submittedName>
</protein>
<accession>A0A1H6QQ63</accession>
<dbReference type="FunFam" id="1.20.81.30:FF:000001">
    <property type="entry name" value="Type II secretion system protein F"/>
    <property type="match status" value="2"/>
</dbReference>
<evidence type="ECO:0000256" key="10">
    <source>
        <dbReference type="SAM" id="Phobius"/>
    </source>
</evidence>
<organism evidence="12 13">
    <name type="scientific">Allopseudospirillum japonicum</name>
    <dbReference type="NCBI Taxonomy" id="64971"/>
    <lineage>
        <taxon>Bacteria</taxon>
        <taxon>Pseudomonadati</taxon>
        <taxon>Pseudomonadota</taxon>
        <taxon>Gammaproteobacteria</taxon>
        <taxon>Oceanospirillales</taxon>
        <taxon>Oceanospirillaceae</taxon>
        <taxon>Allopseudospirillum</taxon>
    </lineage>
</organism>
<evidence type="ECO:0000256" key="4">
    <source>
        <dbReference type="ARBA" id="ARBA00022475"/>
    </source>
</evidence>
<comment type="subcellular location">
    <subcellularLocation>
        <location evidence="1 9">Cell inner membrane</location>
        <topology evidence="1 9">Multi-pass membrane protein</topology>
    </subcellularLocation>
</comment>
<evidence type="ECO:0000256" key="3">
    <source>
        <dbReference type="ARBA" id="ARBA00022448"/>
    </source>
</evidence>
<feature type="domain" description="Type II secretion system protein GspF" evidence="11">
    <location>
        <begin position="280"/>
        <end position="402"/>
    </location>
</feature>
<proteinExistence type="inferred from homology"/>
<dbReference type="Proteomes" id="UP000242999">
    <property type="component" value="Unassembled WGS sequence"/>
</dbReference>
<dbReference type="Pfam" id="PF00482">
    <property type="entry name" value="T2SSF"/>
    <property type="match status" value="2"/>
</dbReference>
<dbReference type="EMBL" id="FNYH01000001">
    <property type="protein sequence ID" value="SEI41142.1"/>
    <property type="molecule type" value="Genomic_DNA"/>
</dbReference>
<keyword evidence="4" id="KW-1003">Cell membrane</keyword>
<dbReference type="PANTHER" id="PTHR30012:SF7">
    <property type="entry name" value="PROTEIN TRANSPORT PROTEIN HOFC HOMOLOG"/>
    <property type="match status" value="1"/>
</dbReference>
<dbReference type="GO" id="GO:0015628">
    <property type="term" value="P:protein secretion by the type II secretion system"/>
    <property type="evidence" value="ECO:0007669"/>
    <property type="project" value="TreeGrafter"/>
</dbReference>
<reference evidence="13" key="1">
    <citation type="submission" date="2016-10" db="EMBL/GenBank/DDBJ databases">
        <authorList>
            <person name="Varghese N."/>
            <person name="Submissions S."/>
        </authorList>
    </citation>
    <scope>NUCLEOTIDE SEQUENCE [LARGE SCALE GENOMIC DNA]</scope>
    <source>
        <strain evidence="13">DSM 7165</strain>
    </source>
</reference>
<dbReference type="Gene3D" id="1.20.81.30">
    <property type="entry name" value="Type II secretion system (T2SS), domain F"/>
    <property type="match status" value="2"/>
</dbReference>
<dbReference type="InterPro" id="IPR042094">
    <property type="entry name" value="T2SS_GspF_sf"/>
</dbReference>
<dbReference type="InterPro" id="IPR003004">
    <property type="entry name" value="GspF/PilC"/>
</dbReference>
<gene>
    <name evidence="12" type="ORF">SAMN05421831_101360</name>
</gene>
<evidence type="ECO:0000256" key="2">
    <source>
        <dbReference type="ARBA" id="ARBA00005745"/>
    </source>
</evidence>
<evidence type="ECO:0000313" key="13">
    <source>
        <dbReference type="Proteomes" id="UP000242999"/>
    </source>
</evidence>
<dbReference type="GO" id="GO:0005886">
    <property type="term" value="C:plasma membrane"/>
    <property type="evidence" value="ECO:0007669"/>
    <property type="project" value="UniProtKB-SubCell"/>
</dbReference>
<name>A0A1H6QQ63_9GAMM</name>
<dbReference type="AlphaFoldDB" id="A0A1H6QQ63"/>
<feature type="transmembrane region" description="Helical" evidence="10">
    <location>
        <begin position="175"/>
        <end position="195"/>
    </location>
</feature>
<keyword evidence="7 10" id="KW-1133">Transmembrane helix</keyword>
<evidence type="ECO:0000256" key="9">
    <source>
        <dbReference type="RuleBase" id="RU003923"/>
    </source>
</evidence>
<dbReference type="STRING" id="64971.SAMN05421831_101360"/>
<dbReference type="RefSeq" id="WP_093308228.1">
    <property type="nucleotide sequence ID" value="NZ_FNYH01000001.1"/>
</dbReference>
<feature type="domain" description="Type II secretion system protein GspF" evidence="11">
    <location>
        <begin position="76"/>
        <end position="199"/>
    </location>
</feature>
<dbReference type="PRINTS" id="PR00812">
    <property type="entry name" value="BCTERIALGSPF"/>
</dbReference>
<comment type="similarity">
    <text evidence="2 9">Belongs to the GSP F family.</text>
</comment>
<evidence type="ECO:0000256" key="1">
    <source>
        <dbReference type="ARBA" id="ARBA00004429"/>
    </source>
</evidence>
<evidence type="ECO:0000256" key="7">
    <source>
        <dbReference type="ARBA" id="ARBA00022989"/>
    </source>
</evidence>
<dbReference type="InterPro" id="IPR018076">
    <property type="entry name" value="T2SS_GspF_dom"/>
</dbReference>
<keyword evidence="8 10" id="KW-0472">Membrane</keyword>
<keyword evidence="13" id="KW-1185">Reference proteome</keyword>
<keyword evidence="3 9" id="KW-0813">Transport</keyword>
<dbReference type="PROSITE" id="PS00874">
    <property type="entry name" value="T2SP_F"/>
    <property type="match status" value="1"/>
</dbReference>
<keyword evidence="5" id="KW-0997">Cell inner membrane</keyword>